<dbReference type="Gene3D" id="3.40.30.10">
    <property type="entry name" value="Glutaredoxin"/>
    <property type="match status" value="1"/>
</dbReference>
<dbReference type="Pfam" id="PF00578">
    <property type="entry name" value="AhpC-TSA"/>
    <property type="match status" value="1"/>
</dbReference>
<dbReference type="GO" id="GO:0016491">
    <property type="term" value="F:oxidoreductase activity"/>
    <property type="evidence" value="ECO:0007669"/>
    <property type="project" value="InterPro"/>
</dbReference>
<gene>
    <name evidence="2" type="ORF">ENJ12_13670</name>
</gene>
<dbReference type="InterPro" id="IPR000866">
    <property type="entry name" value="AhpC/TSA"/>
</dbReference>
<protein>
    <submittedName>
        <fullName evidence="2">Protein disulfide oxidoreductase</fullName>
    </submittedName>
</protein>
<dbReference type="PANTHER" id="PTHR42852">
    <property type="entry name" value="THIOL:DISULFIDE INTERCHANGE PROTEIN DSBE"/>
    <property type="match status" value="1"/>
</dbReference>
<dbReference type="AlphaFoldDB" id="A0A831RXW4"/>
<dbReference type="PANTHER" id="PTHR42852:SF17">
    <property type="entry name" value="THIOREDOXIN-LIKE PROTEIN HI_1115"/>
    <property type="match status" value="1"/>
</dbReference>
<evidence type="ECO:0000313" key="2">
    <source>
        <dbReference type="EMBL" id="HEC07899.1"/>
    </source>
</evidence>
<reference evidence="2" key="1">
    <citation type="journal article" date="2020" name="mSystems">
        <title>Genome- and Community-Level Interaction Insights into Carbon Utilization and Element Cycling Functions of Hydrothermarchaeota in Hydrothermal Sediment.</title>
        <authorList>
            <person name="Zhou Z."/>
            <person name="Liu Y."/>
            <person name="Xu W."/>
            <person name="Pan J."/>
            <person name="Luo Z.H."/>
            <person name="Li M."/>
        </authorList>
    </citation>
    <scope>NUCLEOTIDE SEQUENCE [LARGE SCALE GENOMIC DNA]</scope>
    <source>
        <strain evidence="2">HyVt-458</strain>
    </source>
</reference>
<dbReference type="Proteomes" id="UP000886339">
    <property type="component" value="Unassembled WGS sequence"/>
</dbReference>
<dbReference type="EMBL" id="DRLF01000474">
    <property type="protein sequence ID" value="HEC07899.1"/>
    <property type="molecule type" value="Genomic_DNA"/>
</dbReference>
<dbReference type="PROSITE" id="PS51352">
    <property type="entry name" value="THIOREDOXIN_2"/>
    <property type="match status" value="1"/>
</dbReference>
<dbReference type="CDD" id="cd03011">
    <property type="entry name" value="TlpA_like_ScsD_MtbDsbE"/>
    <property type="match status" value="1"/>
</dbReference>
<accession>A0A831RXW4</accession>
<feature type="domain" description="Thioredoxin" evidence="1">
    <location>
        <begin position="39"/>
        <end position="175"/>
    </location>
</feature>
<dbReference type="InterPro" id="IPR036249">
    <property type="entry name" value="Thioredoxin-like_sf"/>
</dbReference>
<organism evidence="2">
    <name type="scientific">Thiolapillus brandeum</name>
    <dbReference type="NCBI Taxonomy" id="1076588"/>
    <lineage>
        <taxon>Bacteria</taxon>
        <taxon>Pseudomonadati</taxon>
        <taxon>Pseudomonadota</taxon>
        <taxon>Gammaproteobacteria</taxon>
        <taxon>Chromatiales</taxon>
        <taxon>Sedimenticolaceae</taxon>
        <taxon>Thiolapillus</taxon>
    </lineage>
</organism>
<comment type="caution">
    <text evidence="2">The sequence shown here is derived from an EMBL/GenBank/DDBJ whole genome shotgun (WGS) entry which is preliminary data.</text>
</comment>
<evidence type="ECO:0000259" key="1">
    <source>
        <dbReference type="PROSITE" id="PS51352"/>
    </source>
</evidence>
<dbReference type="SUPFAM" id="SSF52833">
    <property type="entry name" value="Thioredoxin-like"/>
    <property type="match status" value="1"/>
</dbReference>
<proteinExistence type="predicted"/>
<name>A0A831RXW4_9GAMM</name>
<dbReference type="InterPro" id="IPR013766">
    <property type="entry name" value="Thioredoxin_domain"/>
</dbReference>
<sequence length="175" mass="19652">MSDRTDKNKTNRPRWRRWAVDIGLVFLVVFAVQAWQTRSMPVGKAPPLQGSLLAGQKVSLQDYRGKPVLVHFWATWCPVCRTEEGNIRNVAKDYQVLSIAMTSGSADEVSQYMRENGLDFPVLLDESGLLSVAWGVRGVPSSFIIDADGQIRHLAVGYTTELGLRFRLWLAGWQS</sequence>
<dbReference type="InterPro" id="IPR050553">
    <property type="entry name" value="Thioredoxin_ResA/DsbE_sf"/>
</dbReference>
<dbReference type="GO" id="GO:0016209">
    <property type="term" value="F:antioxidant activity"/>
    <property type="evidence" value="ECO:0007669"/>
    <property type="project" value="InterPro"/>
</dbReference>